<dbReference type="SUPFAM" id="SSF52540">
    <property type="entry name" value="P-loop containing nucleoside triphosphate hydrolases"/>
    <property type="match status" value="2"/>
</dbReference>
<comment type="caution">
    <text evidence="5">The sequence shown here is derived from an EMBL/GenBank/DDBJ whole genome shotgun (WGS) entry which is preliminary data.</text>
</comment>
<dbReference type="Pfam" id="PF16326">
    <property type="entry name" value="ABC_tran_CTD"/>
    <property type="match status" value="1"/>
</dbReference>
<evidence type="ECO:0000313" key="6">
    <source>
        <dbReference type="Proteomes" id="UP000823638"/>
    </source>
</evidence>
<dbReference type="GO" id="GO:0003677">
    <property type="term" value="F:DNA binding"/>
    <property type="evidence" value="ECO:0007669"/>
    <property type="project" value="InterPro"/>
</dbReference>
<keyword evidence="1" id="KW-0547">Nucleotide-binding</keyword>
<accession>A0A9D9HMV6</accession>
<keyword evidence="2 5" id="KW-0067">ATP-binding</keyword>
<evidence type="ECO:0000259" key="4">
    <source>
        <dbReference type="PROSITE" id="PS50893"/>
    </source>
</evidence>
<dbReference type="FunFam" id="3.40.50.300:FF:000011">
    <property type="entry name" value="Putative ABC transporter ATP-binding component"/>
    <property type="match status" value="1"/>
</dbReference>
<dbReference type="PROSITE" id="PS00211">
    <property type="entry name" value="ABC_TRANSPORTER_1"/>
    <property type="match status" value="2"/>
</dbReference>
<feature type="domain" description="ABC transporter" evidence="4">
    <location>
        <begin position="328"/>
        <end position="542"/>
    </location>
</feature>
<protein>
    <submittedName>
        <fullName evidence="5">ABC-F family ATP-binding cassette domain-containing protein</fullName>
    </submittedName>
</protein>
<organism evidence="5 6">
    <name type="scientific">Candidatus Gallitreponema excrementavium</name>
    <dbReference type="NCBI Taxonomy" id="2840840"/>
    <lineage>
        <taxon>Bacteria</taxon>
        <taxon>Pseudomonadati</taxon>
        <taxon>Spirochaetota</taxon>
        <taxon>Spirochaetia</taxon>
        <taxon>Spirochaetales</taxon>
        <taxon>Candidatus Gallitreponema</taxon>
    </lineage>
</organism>
<dbReference type="Pfam" id="PF00005">
    <property type="entry name" value="ABC_tran"/>
    <property type="match status" value="2"/>
</dbReference>
<dbReference type="InterPro" id="IPR051309">
    <property type="entry name" value="ABCF_ATPase"/>
</dbReference>
<name>A0A9D9HMV6_9SPIR</name>
<dbReference type="Gene3D" id="3.40.50.300">
    <property type="entry name" value="P-loop containing nucleotide triphosphate hydrolases"/>
    <property type="match status" value="2"/>
</dbReference>
<sequence>MAFVQFSRVSLAFGPREILKDVTVNLSSKTKAALAGANGSGKSTLMKVLAGFIPPDTGERAVEKDTRIVYLPQSGIIHKGETLINEVSRAFEAGEEILKKMDEIGGKLKDRDLDEKKTSFLLEEYHRLQSELEESDWNQREILMEKVLVGLGFQKEDFNRLTDEFSGGWQMRIALAKALLKSPHILLLDEPTNYLDLEARNWLEKWLNNFKGGFLLVSHDRYFLDTTVREVYELFNGELRHFTGNYSDYEKFRIEENRQMVKRYQEQQEEIKKNEDIIRRFRYKATKAAMVQERIKKLEKMEKLELPEHLKKIHFSFPQAPKSGRIVLQLENLTKSYGERLVIDNLSFTLEKNEKLVVTGKNGAGKSTLLRILAGVDKNYSGKVTLGSGVLPGYFSQDSGETVSGHESILEALESSSPLELIPKLRDMLGAFLFRGDDVFKSLDVLSGGEKSRFALLKLLLTPVNLLILDEPTNHLDMASKDVLLDALKNFDGTVVFVSHDRGFIQEAATSVLELKSSRENSLGTGCTAKYFPGNYSYYLEQIEKDLQENVVSGKKEELQGKTLGNYQQEKQKKSLKRKLEKEEELLLQEIDRLECELKELKEFLSKKDVYSDSVKSREVQEKITEKENEIQEATARWEKAAGELEEFQNLY</sequence>
<dbReference type="InterPro" id="IPR003439">
    <property type="entry name" value="ABC_transporter-like_ATP-bd"/>
</dbReference>
<dbReference type="InterPro" id="IPR037118">
    <property type="entry name" value="Val-tRNA_synth_C_sf"/>
</dbReference>
<dbReference type="CDD" id="cd03221">
    <property type="entry name" value="ABCF_EF-3"/>
    <property type="match status" value="2"/>
</dbReference>
<dbReference type="SMART" id="SM00382">
    <property type="entry name" value="AAA"/>
    <property type="match status" value="2"/>
</dbReference>
<dbReference type="Pfam" id="PF12848">
    <property type="entry name" value="ABC_tran_Xtn"/>
    <property type="match status" value="1"/>
</dbReference>
<dbReference type="PANTHER" id="PTHR42855:SF2">
    <property type="entry name" value="DRUG RESISTANCE ABC TRANSPORTER,ATP-BINDING PROTEIN"/>
    <property type="match status" value="1"/>
</dbReference>
<dbReference type="PROSITE" id="PS50893">
    <property type="entry name" value="ABC_TRANSPORTER_2"/>
    <property type="match status" value="2"/>
</dbReference>
<dbReference type="GO" id="GO:0005524">
    <property type="term" value="F:ATP binding"/>
    <property type="evidence" value="ECO:0007669"/>
    <property type="project" value="UniProtKB-KW"/>
</dbReference>
<evidence type="ECO:0000256" key="2">
    <source>
        <dbReference type="ARBA" id="ARBA00022840"/>
    </source>
</evidence>
<dbReference type="Proteomes" id="UP000823638">
    <property type="component" value="Unassembled WGS sequence"/>
</dbReference>
<dbReference type="PANTHER" id="PTHR42855">
    <property type="entry name" value="ABC TRANSPORTER ATP-BINDING SUBUNIT"/>
    <property type="match status" value="1"/>
</dbReference>
<reference evidence="5" key="1">
    <citation type="submission" date="2020-10" db="EMBL/GenBank/DDBJ databases">
        <authorList>
            <person name="Gilroy R."/>
        </authorList>
    </citation>
    <scope>NUCLEOTIDE SEQUENCE</scope>
    <source>
        <strain evidence="5">10532</strain>
    </source>
</reference>
<dbReference type="AlphaFoldDB" id="A0A9D9HMV6"/>
<keyword evidence="3" id="KW-0175">Coiled coil</keyword>
<dbReference type="InterPro" id="IPR032524">
    <property type="entry name" value="ABC_tran_C"/>
</dbReference>
<dbReference type="InterPro" id="IPR032781">
    <property type="entry name" value="ABC_tran_Xtn"/>
</dbReference>
<dbReference type="InterPro" id="IPR017871">
    <property type="entry name" value="ABC_transporter-like_CS"/>
</dbReference>
<dbReference type="InterPro" id="IPR003593">
    <property type="entry name" value="AAA+_ATPase"/>
</dbReference>
<gene>
    <name evidence="5" type="ORF">IAA81_00415</name>
</gene>
<dbReference type="Gene3D" id="1.10.287.380">
    <property type="entry name" value="Valyl-tRNA synthetase, C-terminal domain"/>
    <property type="match status" value="1"/>
</dbReference>
<proteinExistence type="predicted"/>
<evidence type="ECO:0000313" key="5">
    <source>
        <dbReference type="EMBL" id="MBO8456675.1"/>
    </source>
</evidence>
<feature type="domain" description="ABC transporter" evidence="4">
    <location>
        <begin position="4"/>
        <end position="261"/>
    </location>
</feature>
<dbReference type="EMBL" id="JADIMM010000010">
    <property type="protein sequence ID" value="MBO8456675.1"/>
    <property type="molecule type" value="Genomic_DNA"/>
</dbReference>
<reference evidence="5" key="2">
    <citation type="journal article" date="2021" name="PeerJ">
        <title>Extensive microbial diversity within the chicken gut microbiome revealed by metagenomics and culture.</title>
        <authorList>
            <person name="Gilroy R."/>
            <person name="Ravi A."/>
            <person name="Getino M."/>
            <person name="Pursley I."/>
            <person name="Horton D.L."/>
            <person name="Alikhan N.F."/>
            <person name="Baker D."/>
            <person name="Gharbi K."/>
            <person name="Hall N."/>
            <person name="Watson M."/>
            <person name="Adriaenssens E.M."/>
            <person name="Foster-Nyarko E."/>
            <person name="Jarju S."/>
            <person name="Secka A."/>
            <person name="Antonio M."/>
            <person name="Oren A."/>
            <person name="Chaudhuri R.R."/>
            <person name="La Ragione R."/>
            <person name="Hildebrand F."/>
            <person name="Pallen M.J."/>
        </authorList>
    </citation>
    <scope>NUCLEOTIDE SEQUENCE</scope>
    <source>
        <strain evidence="5">10532</strain>
    </source>
</reference>
<dbReference type="GO" id="GO:0016887">
    <property type="term" value="F:ATP hydrolysis activity"/>
    <property type="evidence" value="ECO:0007669"/>
    <property type="project" value="InterPro"/>
</dbReference>
<evidence type="ECO:0000256" key="1">
    <source>
        <dbReference type="ARBA" id="ARBA00022741"/>
    </source>
</evidence>
<dbReference type="InterPro" id="IPR027417">
    <property type="entry name" value="P-loop_NTPase"/>
</dbReference>
<evidence type="ECO:0000256" key="3">
    <source>
        <dbReference type="SAM" id="Coils"/>
    </source>
</evidence>
<feature type="coiled-coil region" evidence="3">
    <location>
        <begin position="566"/>
        <end position="651"/>
    </location>
</feature>